<reference evidence="2" key="1">
    <citation type="thesis" date="2020" institute="ProQuest LLC" country="789 East Eisenhower Parkway, Ann Arbor, MI, USA">
        <title>Comparative Genomics and Chromosome Evolution.</title>
        <authorList>
            <person name="Mudd A.B."/>
        </authorList>
    </citation>
    <scope>NUCLEOTIDE SEQUENCE</scope>
    <source>
        <strain evidence="2">237g6f4</strain>
        <tissue evidence="2">Blood</tissue>
    </source>
</reference>
<dbReference type="AlphaFoldDB" id="A0AAV6ZQ64"/>
<evidence type="ECO:0000313" key="2">
    <source>
        <dbReference type="EMBL" id="KAG8548113.1"/>
    </source>
</evidence>
<feature type="signal peptide" evidence="1">
    <location>
        <begin position="1"/>
        <end position="22"/>
    </location>
</feature>
<keyword evidence="3" id="KW-1185">Reference proteome</keyword>
<gene>
    <name evidence="2" type="ORF">GDO81_026610</name>
</gene>
<sequence>MWKVTISCRISLLFPFLWRLLGLQRRHLQAGAGITGLTAEGRIPGRGGRSFPTLRPAPRVSPFVTVFTSLCFY</sequence>
<evidence type="ECO:0008006" key="4">
    <source>
        <dbReference type="Google" id="ProtNLM"/>
    </source>
</evidence>
<dbReference type="Proteomes" id="UP000824782">
    <property type="component" value="Unassembled WGS sequence"/>
</dbReference>
<evidence type="ECO:0000256" key="1">
    <source>
        <dbReference type="SAM" id="SignalP"/>
    </source>
</evidence>
<evidence type="ECO:0000313" key="3">
    <source>
        <dbReference type="Proteomes" id="UP000824782"/>
    </source>
</evidence>
<dbReference type="EMBL" id="WNYA01000517">
    <property type="protein sequence ID" value="KAG8548113.1"/>
    <property type="molecule type" value="Genomic_DNA"/>
</dbReference>
<proteinExistence type="predicted"/>
<keyword evidence="1" id="KW-0732">Signal</keyword>
<accession>A0AAV6ZQ64</accession>
<organism evidence="2 3">
    <name type="scientific">Engystomops pustulosus</name>
    <name type="common">Tungara frog</name>
    <name type="synonym">Physalaemus pustulosus</name>
    <dbReference type="NCBI Taxonomy" id="76066"/>
    <lineage>
        <taxon>Eukaryota</taxon>
        <taxon>Metazoa</taxon>
        <taxon>Chordata</taxon>
        <taxon>Craniata</taxon>
        <taxon>Vertebrata</taxon>
        <taxon>Euteleostomi</taxon>
        <taxon>Amphibia</taxon>
        <taxon>Batrachia</taxon>
        <taxon>Anura</taxon>
        <taxon>Neobatrachia</taxon>
        <taxon>Hyloidea</taxon>
        <taxon>Leptodactylidae</taxon>
        <taxon>Leiuperinae</taxon>
        <taxon>Engystomops</taxon>
    </lineage>
</organism>
<name>A0AAV6ZQ64_ENGPU</name>
<protein>
    <recommendedName>
        <fullName evidence="4">Secreted protein</fullName>
    </recommendedName>
</protein>
<comment type="caution">
    <text evidence="2">The sequence shown here is derived from an EMBL/GenBank/DDBJ whole genome shotgun (WGS) entry which is preliminary data.</text>
</comment>
<feature type="chain" id="PRO_5043395106" description="Secreted protein" evidence="1">
    <location>
        <begin position="23"/>
        <end position="73"/>
    </location>
</feature>